<dbReference type="Proteomes" id="UP000182306">
    <property type="component" value="Chromosome"/>
</dbReference>
<proteinExistence type="predicted"/>
<accession>A0A1L3LJC1</accession>
<dbReference type="AlphaFoldDB" id="A0A1L3LJC1"/>
<evidence type="ECO:0000313" key="1">
    <source>
        <dbReference type="EMBL" id="APG90187.1"/>
    </source>
</evidence>
<gene>
    <name evidence="1" type="ORF">SAMCFNEI73_Ch0865</name>
</gene>
<sequence length="38" mass="4046">MFFGPGGFDEVDPDDLRAQGGWGFGRRKGDGFAIDAIA</sequence>
<keyword evidence="2" id="KW-1185">Reference proteome</keyword>
<evidence type="ECO:0000313" key="2">
    <source>
        <dbReference type="Proteomes" id="UP000182306"/>
    </source>
</evidence>
<dbReference type="EMBL" id="CP013107">
    <property type="protein sequence ID" value="APG90187.1"/>
    <property type="molecule type" value="Genomic_DNA"/>
</dbReference>
<reference evidence="1 2" key="1">
    <citation type="submission" date="2015-10" db="EMBL/GenBank/DDBJ databases">
        <title>Genomic differences between typical nodule nitrogen-fixing rhizobial strains and those coming from bean seeds.</title>
        <authorList>
            <person name="Peralta H."/>
            <person name="Aguilar-Vera A."/>
            <person name="Diaz R."/>
            <person name="Mora Y."/>
            <person name="Martinez-Batallar G."/>
            <person name="Salazar E."/>
            <person name="Vargas-Lagunas C."/>
            <person name="Encarnacion S."/>
            <person name="Girard L."/>
            <person name="Mora J."/>
        </authorList>
    </citation>
    <scope>NUCLEOTIDE SEQUENCE [LARGE SCALE GENOMIC DNA]</scope>
    <source>
        <strain evidence="1 2">CFNEI 73</strain>
    </source>
</reference>
<organism evidence="1 2">
    <name type="scientific">Sinorhizobium americanum</name>
    <dbReference type="NCBI Taxonomy" id="194963"/>
    <lineage>
        <taxon>Bacteria</taxon>
        <taxon>Pseudomonadati</taxon>
        <taxon>Pseudomonadota</taxon>
        <taxon>Alphaproteobacteria</taxon>
        <taxon>Hyphomicrobiales</taxon>
        <taxon>Rhizobiaceae</taxon>
        <taxon>Sinorhizobium/Ensifer group</taxon>
        <taxon>Sinorhizobium</taxon>
    </lineage>
</organism>
<dbReference type="STRING" id="194963.SAMCFNEI73_Ch0865"/>
<protein>
    <submittedName>
        <fullName evidence="1">Uncharacterized protein</fullName>
    </submittedName>
</protein>
<dbReference type="KEGG" id="same:SAMCFNEI73_Ch0865"/>
<name>A0A1L3LJC1_9HYPH</name>